<evidence type="ECO:0000313" key="3">
    <source>
        <dbReference type="Proteomes" id="UP001221898"/>
    </source>
</evidence>
<proteinExistence type="predicted"/>
<accession>A0AAD7SB03</accession>
<reference evidence="2" key="1">
    <citation type="journal article" date="2023" name="Science">
        <title>Genome structures resolve the early diversification of teleost fishes.</title>
        <authorList>
            <person name="Parey E."/>
            <person name="Louis A."/>
            <person name="Montfort J."/>
            <person name="Bouchez O."/>
            <person name="Roques C."/>
            <person name="Iampietro C."/>
            <person name="Lluch J."/>
            <person name="Castinel A."/>
            <person name="Donnadieu C."/>
            <person name="Desvignes T."/>
            <person name="Floi Bucao C."/>
            <person name="Jouanno E."/>
            <person name="Wen M."/>
            <person name="Mejri S."/>
            <person name="Dirks R."/>
            <person name="Jansen H."/>
            <person name="Henkel C."/>
            <person name="Chen W.J."/>
            <person name="Zahm M."/>
            <person name="Cabau C."/>
            <person name="Klopp C."/>
            <person name="Thompson A.W."/>
            <person name="Robinson-Rechavi M."/>
            <person name="Braasch I."/>
            <person name="Lecointre G."/>
            <person name="Bobe J."/>
            <person name="Postlethwait J.H."/>
            <person name="Berthelot C."/>
            <person name="Roest Crollius H."/>
            <person name="Guiguen Y."/>
        </authorList>
    </citation>
    <scope>NUCLEOTIDE SEQUENCE</scope>
    <source>
        <strain evidence="2">NC1722</strain>
    </source>
</reference>
<evidence type="ECO:0000256" key="1">
    <source>
        <dbReference type="SAM" id="MobiDB-lite"/>
    </source>
</evidence>
<sequence length="97" mass="10413">MQQDVLHPSHRGEEDEGGTGVSGLRALLRSSERTESESRGVLSRKEQGLPGQSSEALGDMLSDPVNMLGILLKDTTQSSNRLLSWSSSNTGLADCRT</sequence>
<feature type="region of interest" description="Disordered" evidence="1">
    <location>
        <begin position="1"/>
        <end position="60"/>
    </location>
</feature>
<evidence type="ECO:0000313" key="2">
    <source>
        <dbReference type="EMBL" id="KAJ8399083.1"/>
    </source>
</evidence>
<organism evidence="2 3">
    <name type="scientific">Aldrovandia affinis</name>
    <dbReference type="NCBI Taxonomy" id="143900"/>
    <lineage>
        <taxon>Eukaryota</taxon>
        <taxon>Metazoa</taxon>
        <taxon>Chordata</taxon>
        <taxon>Craniata</taxon>
        <taxon>Vertebrata</taxon>
        <taxon>Euteleostomi</taxon>
        <taxon>Actinopterygii</taxon>
        <taxon>Neopterygii</taxon>
        <taxon>Teleostei</taxon>
        <taxon>Notacanthiformes</taxon>
        <taxon>Halosauridae</taxon>
        <taxon>Aldrovandia</taxon>
    </lineage>
</organism>
<gene>
    <name evidence="2" type="ORF">AAFF_G00414620</name>
</gene>
<comment type="caution">
    <text evidence="2">The sequence shown here is derived from an EMBL/GenBank/DDBJ whole genome shotgun (WGS) entry which is preliminary data.</text>
</comment>
<name>A0AAD7SB03_9TELE</name>
<dbReference type="EMBL" id="JAINUG010000085">
    <property type="protein sequence ID" value="KAJ8399083.1"/>
    <property type="molecule type" value="Genomic_DNA"/>
</dbReference>
<keyword evidence="3" id="KW-1185">Reference proteome</keyword>
<dbReference type="AlphaFoldDB" id="A0AAD7SB03"/>
<dbReference type="Proteomes" id="UP001221898">
    <property type="component" value="Unassembled WGS sequence"/>
</dbReference>
<protein>
    <submittedName>
        <fullName evidence="2">Uncharacterized protein</fullName>
    </submittedName>
</protein>
<feature type="compositionally biased region" description="Basic and acidic residues" evidence="1">
    <location>
        <begin position="30"/>
        <end position="47"/>
    </location>
</feature>